<keyword evidence="4" id="KW-0677">Repeat</keyword>
<evidence type="ECO:0000256" key="3">
    <source>
        <dbReference type="ARBA" id="ARBA00022729"/>
    </source>
</evidence>
<dbReference type="SMART" id="SM00202">
    <property type="entry name" value="SR"/>
    <property type="match status" value="1"/>
</dbReference>
<sequence>MQAAMVNVFLLPLLLFKVVFSTQLVDGPTPLQGRVEVELFGQIQSICSLGIDSRAANVICASLGYRGATQLYRDSNFGSGQRLIYNHHIACLGNETSLDMCQHSSIQTLGCDYSNVVGVECQGDTIKIEPLFNSRPYEGTIKGIHGDIEYDIRGHIDTVTAQTMCAMLGYGRVGFAVREPFGLSDAYNKERIMCQGWETSISECRGATPLRNCSHVYHRHMISAGPMGPSLCERPDLDKQALFCSDYTLQGLRIGPDGILLMKINGRHWAVCVYYTLTTVTANAACKIMGYDGGEFLPPGKSGPNDVEIIGSLICDDYAESLHDCHMRSPFNENLRPYNNVSAICEGWYVRIKCHNGTDMVRGPQLLG</sequence>
<evidence type="ECO:0000256" key="8">
    <source>
        <dbReference type="ARBA" id="ARBA00023180"/>
    </source>
</evidence>
<keyword evidence="3 10" id="KW-0732">Signal</keyword>
<protein>
    <recommendedName>
        <fullName evidence="11">SRCR domain-containing protein</fullName>
    </recommendedName>
</protein>
<proteinExistence type="predicted"/>
<feature type="domain" description="SRCR" evidence="11">
    <location>
        <begin position="22"/>
        <end position="122"/>
    </location>
</feature>
<keyword evidence="6" id="KW-0472">Membrane</keyword>
<dbReference type="Pfam" id="PF00530">
    <property type="entry name" value="SRCR"/>
    <property type="match status" value="1"/>
</dbReference>
<dbReference type="InterPro" id="IPR036772">
    <property type="entry name" value="SRCR-like_dom_sf"/>
</dbReference>
<evidence type="ECO:0000256" key="6">
    <source>
        <dbReference type="ARBA" id="ARBA00023136"/>
    </source>
</evidence>
<evidence type="ECO:0000256" key="9">
    <source>
        <dbReference type="PROSITE-ProRule" id="PRU00196"/>
    </source>
</evidence>
<gene>
    <name evidence="12" type="ORF">DPMN_145018</name>
</gene>
<feature type="disulfide bond" evidence="9">
    <location>
        <begin position="91"/>
        <end position="101"/>
    </location>
</feature>
<keyword evidence="2" id="KW-0812">Transmembrane</keyword>
<dbReference type="EMBL" id="JAIWYP010000007">
    <property type="protein sequence ID" value="KAH3791530.1"/>
    <property type="molecule type" value="Genomic_DNA"/>
</dbReference>
<dbReference type="InterPro" id="IPR001190">
    <property type="entry name" value="SRCR"/>
</dbReference>
<dbReference type="PANTHER" id="PTHR19331">
    <property type="entry name" value="SCAVENGER RECEPTOR DOMAIN-CONTAINING"/>
    <property type="match status" value="1"/>
</dbReference>
<evidence type="ECO:0000313" key="12">
    <source>
        <dbReference type="EMBL" id="KAH3791530.1"/>
    </source>
</evidence>
<dbReference type="PANTHER" id="PTHR19331:SF465">
    <property type="entry name" value="EGG PEPTIDE SPERACT RECEPTOR"/>
    <property type="match status" value="1"/>
</dbReference>
<feature type="disulfide bond" evidence="9">
    <location>
        <begin position="47"/>
        <end position="111"/>
    </location>
</feature>
<reference evidence="12" key="1">
    <citation type="journal article" date="2019" name="bioRxiv">
        <title>The Genome of the Zebra Mussel, Dreissena polymorpha: A Resource for Invasive Species Research.</title>
        <authorList>
            <person name="McCartney M.A."/>
            <person name="Auch B."/>
            <person name="Kono T."/>
            <person name="Mallez S."/>
            <person name="Zhang Y."/>
            <person name="Obille A."/>
            <person name="Becker A."/>
            <person name="Abrahante J.E."/>
            <person name="Garbe J."/>
            <person name="Badalamenti J.P."/>
            <person name="Herman A."/>
            <person name="Mangelson H."/>
            <person name="Liachko I."/>
            <person name="Sullivan S."/>
            <person name="Sone E.D."/>
            <person name="Koren S."/>
            <person name="Silverstein K.A.T."/>
            <person name="Beckman K.B."/>
            <person name="Gohl D.M."/>
        </authorList>
    </citation>
    <scope>NUCLEOTIDE SEQUENCE</scope>
    <source>
        <strain evidence="12">Duluth1</strain>
        <tissue evidence="12">Whole animal</tissue>
    </source>
</reference>
<dbReference type="OrthoDB" id="536948at2759"/>
<feature type="disulfide bond" evidence="9">
    <location>
        <begin position="60"/>
        <end position="121"/>
    </location>
</feature>
<dbReference type="GO" id="GO:0016020">
    <property type="term" value="C:membrane"/>
    <property type="evidence" value="ECO:0007669"/>
    <property type="project" value="UniProtKB-SubCell"/>
</dbReference>
<reference evidence="12" key="2">
    <citation type="submission" date="2020-11" db="EMBL/GenBank/DDBJ databases">
        <authorList>
            <person name="McCartney M.A."/>
            <person name="Auch B."/>
            <person name="Kono T."/>
            <person name="Mallez S."/>
            <person name="Becker A."/>
            <person name="Gohl D.M."/>
            <person name="Silverstein K.A.T."/>
            <person name="Koren S."/>
            <person name="Bechman K.B."/>
            <person name="Herman A."/>
            <person name="Abrahante J.E."/>
            <person name="Garbe J."/>
        </authorList>
    </citation>
    <scope>NUCLEOTIDE SEQUENCE</scope>
    <source>
        <strain evidence="12">Duluth1</strain>
        <tissue evidence="12">Whole animal</tissue>
    </source>
</reference>
<organism evidence="12 13">
    <name type="scientific">Dreissena polymorpha</name>
    <name type="common">Zebra mussel</name>
    <name type="synonym">Mytilus polymorpha</name>
    <dbReference type="NCBI Taxonomy" id="45954"/>
    <lineage>
        <taxon>Eukaryota</taxon>
        <taxon>Metazoa</taxon>
        <taxon>Spiralia</taxon>
        <taxon>Lophotrochozoa</taxon>
        <taxon>Mollusca</taxon>
        <taxon>Bivalvia</taxon>
        <taxon>Autobranchia</taxon>
        <taxon>Heteroconchia</taxon>
        <taxon>Euheterodonta</taxon>
        <taxon>Imparidentia</taxon>
        <taxon>Neoheterodontei</taxon>
        <taxon>Myida</taxon>
        <taxon>Dreissenoidea</taxon>
        <taxon>Dreissenidae</taxon>
        <taxon>Dreissena</taxon>
    </lineage>
</organism>
<evidence type="ECO:0000256" key="10">
    <source>
        <dbReference type="SAM" id="SignalP"/>
    </source>
</evidence>
<dbReference type="AlphaFoldDB" id="A0A9D4F370"/>
<evidence type="ECO:0000256" key="7">
    <source>
        <dbReference type="ARBA" id="ARBA00023157"/>
    </source>
</evidence>
<comment type="subcellular location">
    <subcellularLocation>
        <location evidence="1">Membrane</location>
        <topology evidence="1">Single-pass membrane protein</topology>
    </subcellularLocation>
</comment>
<evidence type="ECO:0000313" key="13">
    <source>
        <dbReference type="Proteomes" id="UP000828390"/>
    </source>
</evidence>
<evidence type="ECO:0000256" key="2">
    <source>
        <dbReference type="ARBA" id="ARBA00022692"/>
    </source>
</evidence>
<feature type="signal peptide" evidence="10">
    <location>
        <begin position="1"/>
        <end position="21"/>
    </location>
</feature>
<dbReference type="SUPFAM" id="SSF56487">
    <property type="entry name" value="SRCR-like"/>
    <property type="match status" value="3"/>
</dbReference>
<dbReference type="PRINTS" id="PR00258">
    <property type="entry name" value="SPERACTRCPTR"/>
</dbReference>
<dbReference type="Gene3D" id="3.10.250.10">
    <property type="entry name" value="SRCR-like domain"/>
    <property type="match status" value="2"/>
</dbReference>
<keyword evidence="13" id="KW-1185">Reference proteome</keyword>
<keyword evidence="7 9" id="KW-1015">Disulfide bond</keyword>
<accession>A0A9D4F370</accession>
<dbReference type="PROSITE" id="PS50287">
    <property type="entry name" value="SRCR_2"/>
    <property type="match status" value="1"/>
</dbReference>
<evidence type="ECO:0000256" key="1">
    <source>
        <dbReference type="ARBA" id="ARBA00004167"/>
    </source>
</evidence>
<dbReference type="FunFam" id="3.10.250.10:FF:000016">
    <property type="entry name" value="Scavenger receptor cysteine-rich protein type 12"/>
    <property type="match status" value="1"/>
</dbReference>
<dbReference type="Proteomes" id="UP000828390">
    <property type="component" value="Unassembled WGS sequence"/>
</dbReference>
<comment type="caution">
    <text evidence="12">The sequence shown here is derived from an EMBL/GenBank/DDBJ whole genome shotgun (WGS) entry which is preliminary data.</text>
</comment>
<evidence type="ECO:0000256" key="5">
    <source>
        <dbReference type="ARBA" id="ARBA00022989"/>
    </source>
</evidence>
<feature type="chain" id="PRO_5039028813" description="SRCR domain-containing protein" evidence="10">
    <location>
        <begin position="22"/>
        <end position="368"/>
    </location>
</feature>
<name>A0A9D4F370_DREPO</name>
<keyword evidence="5" id="KW-1133">Transmembrane helix</keyword>
<keyword evidence="8" id="KW-0325">Glycoprotein</keyword>
<evidence type="ECO:0000256" key="4">
    <source>
        <dbReference type="ARBA" id="ARBA00022737"/>
    </source>
</evidence>
<evidence type="ECO:0000259" key="11">
    <source>
        <dbReference type="PROSITE" id="PS50287"/>
    </source>
</evidence>